<evidence type="ECO:0000256" key="9">
    <source>
        <dbReference type="ARBA" id="ARBA00023125"/>
    </source>
</evidence>
<dbReference type="GO" id="GO:0003697">
    <property type="term" value="F:single-stranded DNA binding"/>
    <property type="evidence" value="ECO:0007669"/>
    <property type="project" value="UniProtKB-UniRule"/>
</dbReference>
<evidence type="ECO:0000256" key="6">
    <source>
        <dbReference type="ARBA" id="ARBA00022741"/>
    </source>
</evidence>
<keyword evidence="4 12" id="KW-0963">Cytoplasm</keyword>
<dbReference type="GO" id="GO:0005524">
    <property type="term" value="F:ATP binding"/>
    <property type="evidence" value="ECO:0007669"/>
    <property type="project" value="UniProtKB-UniRule"/>
</dbReference>
<dbReference type="AlphaFoldDB" id="A0A6A8MEU1"/>
<keyword evidence="11 12" id="KW-0742">SOS response</keyword>
<dbReference type="Pfam" id="PF02463">
    <property type="entry name" value="SMC_N"/>
    <property type="match status" value="1"/>
</dbReference>
<evidence type="ECO:0000256" key="3">
    <source>
        <dbReference type="ARBA" id="ARBA00020170"/>
    </source>
</evidence>
<dbReference type="InterPro" id="IPR018078">
    <property type="entry name" value="DNA-binding_RecF_CS"/>
</dbReference>
<evidence type="ECO:0000256" key="1">
    <source>
        <dbReference type="ARBA" id="ARBA00004496"/>
    </source>
</evidence>
<dbReference type="InterPro" id="IPR003395">
    <property type="entry name" value="RecF/RecN/SMC_N"/>
</dbReference>
<dbReference type="SUPFAM" id="SSF52540">
    <property type="entry name" value="P-loop containing nucleoside triphosphate hydrolases"/>
    <property type="match status" value="1"/>
</dbReference>
<dbReference type="HAMAP" id="MF_00365">
    <property type="entry name" value="RecF"/>
    <property type="match status" value="1"/>
</dbReference>
<feature type="domain" description="RecF/RecN/SMC N-terminal" evidence="14">
    <location>
        <begin position="2"/>
        <end position="347"/>
    </location>
</feature>
<evidence type="ECO:0000259" key="14">
    <source>
        <dbReference type="Pfam" id="PF02463"/>
    </source>
</evidence>
<comment type="caution">
    <text evidence="15">The sequence shown here is derived from an EMBL/GenBank/DDBJ whole genome shotgun (WGS) entry which is preliminary data.</text>
</comment>
<sequence length="375" mass="42346">MYLSHFKAAGFRNLAPLELDFDPKVNLFLGENAQGKTNLLEAIYFLALTRSHRTSNDKELIGFGADFASLEGHVHKSQVELDLRLVISKKGKLAWVNRIEQGRLSKYVGHLNAILFSPEDLDLVKGAPGIRRRFMDLEFGQVSPEYLYYAGKYRQVLQQRNNYLKQLAKGGAKDQVLLDVLSDQLAQAASEVIARRYKYLADLSRYAAKAYQAISLGREDLRVIYRPSVKEISEADAPRQIQEKISQRLAQVRADELRRATTQLGPHRDDIEFQLGGKNAHLYASQGQQRTIALSLKLAEISLIKQLTNESPILLLDDVMSELDHLRQGALLTFIQGQTQTFITTTDLAGISREIADQPKIYYIQSGQIKEKEEG</sequence>
<dbReference type="CDD" id="cd03242">
    <property type="entry name" value="ABC_RecF"/>
    <property type="match status" value="1"/>
</dbReference>
<evidence type="ECO:0000256" key="7">
    <source>
        <dbReference type="ARBA" id="ARBA00022763"/>
    </source>
</evidence>
<evidence type="ECO:0000256" key="4">
    <source>
        <dbReference type="ARBA" id="ARBA00022490"/>
    </source>
</evidence>
<keyword evidence="16" id="KW-1185">Reference proteome</keyword>
<keyword evidence="7 12" id="KW-0227">DNA damage</keyword>
<dbReference type="InterPro" id="IPR042174">
    <property type="entry name" value="RecF_2"/>
</dbReference>
<dbReference type="PANTHER" id="PTHR32182:SF0">
    <property type="entry name" value="DNA REPLICATION AND REPAIR PROTEIN RECF"/>
    <property type="match status" value="1"/>
</dbReference>
<keyword evidence="6 12" id="KW-0547">Nucleotide-binding</keyword>
<evidence type="ECO:0000256" key="13">
    <source>
        <dbReference type="RuleBase" id="RU000578"/>
    </source>
</evidence>
<dbReference type="PROSITE" id="PS00618">
    <property type="entry name" value="RECF_2"/>
    <property type="match status" value="1"/>
</dbReference>
<keyword evidence="8 12" id="KW-0067">ATP-binding</keyword>
<dbReference type="Gene3D" id="3.40.50.300">
    <property type="entry name" value="P-loop containing nucleotide triphosphate hydrolases"/>
    <property type="match status" value="1"/>
</dbReference>
<dbReference type="GO" id="GO:0009432">
    <property type="term" value="P:SOS response"/>
    <property type="evidence" value="ECO:0007669"/>
    <property type="project" value="UniProtKB-UniRule"/>
</dbReference>
<evidence type="ECO:0000313" key="15">
    <source>
        <dbReference type="EMBL" id="MST87315.1"/>
    </source>
</evidence>
<organism evidence="15 16">
    <name type="scientific">Lactobacillus porci</name>
    <dbReference type="NCBI Taxonomy" id="2012477"/>
    <lineage>
        <taxon>Bacteria</taxon>
        <taxon>Bacillati</taxon>
        <taxon>Bacillota</taxon>
        <taxon>Bacilli</taxon>
        <taxon>Lactobacillales</taxon>
        <taxon>Lactobacillaceae</taxon>
        <taxon>Lactobacillus</taxon>
    </lineage>
</organism>
<dbReference type="OrthoDB" id="9803889at2"/>
<comment type="subcellular location">
    <subcellularLocation>
        <location evidence="1 12 13">Cytoplasm</location>
    </subcellularLocation>
</comment>
<evidence type="ECO:0000256" key="5">
    <source>
        <dbReference type="ARBA" id="ARBA00022705"/>
    </source>
</evidence>
<comment type="function">
    <text evidence="12 13">The RecF protein is involved in DNA metabolism; it is required for DNA replication and normal SOS inducibility. RecF binds preferentially to single-stranded, linear DNA. It also seems to bind ATP.</text>
</comment>
<gene>
    <name evidence="12 15" type="primary">recF</name>
    <name evidence="15" type="ORF">FYJ62_06630</name>
</gene>
<evidence type="ECO:0000256" key="8">
    <source>
        <dbReference type="ARBA" id="ARBA00022840"/>
    </source>
</evidence>
<evidence type="ECO:0000256" key="12">
    <source>
        <dbReference type="HAMAP-Rule" id="MF_00365"/>
    </source>
</evidence>
<dbReference type="GO" id="GO:0000731">
    <property type="term" value="P:DNA synthesis involved in DNA repair"/>
    <property type="evidence" value="ECO:0007669"/>
    <property type="project" value="TreeGrafter"/>
</dbReference>
<dbReference type="EMBL" id="VUMX01000016">
    <property type="protein sequence ID" value="MST87315.1"/>
    <property type="molecule type" value="Genomic_DNA"/>
</dbReference>
<keyword evidence="10 12" id="KW-0234">DNA repair</keyword>
<dbReference type="GO" id="GO:0006302">
    <property type="term" value="P:double-strand break repair"/>
    <property type="evidence" value="ECO:0007669"/>
    <property type="project" value="TreeGrafter"/>
</dbReference>
<dbReference type="NCBIfam" id="TIGR00611">
    <property type="entry name" value="recf"/>
    <property type="match status" value="1"/>
</dbReference>
<evidence type="ECO:0000256" key="2">
    <source>
        <dbReference type="ARBA" id="ARBA00008016"/>
    </source>
</evidence>
<evidence type="ECO:0000313" key="16">
    <source>
        <dbReference type="Proteomes" id="UP000438120"/>
    </source>
</evidence>
<reference evidence="15 16" key="1">
    <citation type="submission" date="2019-08" db="EMBL/GenBank/DDBJ databases">
        <title>In-depth cultivation of the pig gut microbiome towards novel bacterial diversity and tailored functional studies.</title>
        <authorList>
            <person name="Wylensek D."/>
            <person name="Hitch T.C.A."/>
            <person name="Clavel T."/>
        </authorList>
    </citation>
    <scope>NUCLEOTIDE SEQUENCE [LARGE SCALE GENOMIC DNA]</scope>
    <source>
        <strain evidence="15 16">Bifido-178-WT-2B</strain>
    </source>
</reference>
<accession>A0A6A8MEU1</accession>
<dbReference type="GO" id="GO:0006260">
    <property type="term" value="P:DNA replication"/>
    <property type="evidence" value="ECO:0007669"/>
    <property type="project" value="UniProtKB-UniRule"/>
</dbReference>
<dbReference type="Gene3D" id="1.20.1050.90">
    <property type="entry name" value="RecF/RecN/SMC, N-terminal domain"/>
    <property type="match status" value="1"/>
</dbReference>
<dbReference type="PANTHER" id="PTHR32182">
    <property type="entry name" value="DNA REPLICATION AND REPAIR PROTEIN RECF"/>
    <property type="match status" value="1"/>
</dbReference>
<comment type="similarity">
    <text evidence="2 12 13">Belongs to the RecF family.</text>
</comment>
<dbReference type="Proteomes" id="UP000438120">
    <property type="component" value="Unassembled WGS sequence"/>
</dbReference>
<dbReference type="InterPro" id="IPR027417">
    <property type="entry name" value="P-loop_NTPase"/>
</dbReference>
<evidence type="ECO:0000256" key="11">
    <source>
        <dbReference type="ARBA" id="ARBA00023236"/>
    </source>
</evidence>
<proteinExistence type="inferred from homology"/>
<evidence type="ECO:0000256" key="10">
    <source>
        <dbReference type="ARBA" id="ARBA00023204"/>
    </source>
</evidence>
<dbReference type="InterPro" id="IPR001238">
    <property type="entry name" value="DNA-binding_RecF"/>
</dbReference>
<dbReference type="RefSeq" id="WP_154548926.1">
    <property type="nucleotide sequence ID" value="NZ_JBKZBY010000021.1"/>
</dbReference>
<dbReference type="GO" id="GO:0005737">
    <property type="term" value="C:cytoplasm"/>
    <property type="evidence" value="ECO:0007669"/>
    <property type="project" value="UniProtKB-SubCell"/>
</dbReference>
<name>A0A6A8MEU1_9LACO</name>
<keyword evidence="9 12" id="KW-0238">DNA-binding</keyword>
<keyword evidence="5 12" id="KW-0235">DNA replication</keyword>
<dbReference type="PROSITE" id="PS00617">
    <property type="entry name" value="RECF_1"/>
    <property type="match status" value="1"/>
</dbReference>
<feature type="binding site" evidence="12">
    <location>
        <begin position="30"/>
        <end position="37"/>
    </location>
    <ligand>
        <name>ATP</name>
        <dbReference type="ChEBI" id="CHEBI:30616"/>
    </ligand>
</feature>
<protein>
    <recommendedName>
        <fullName evidence="3 12">DNA replication and repair protein RecF</fullName>
    </recommendedName>
</protein>